<keyword evidence="1 5" id="KW-0963">Cytoplasm</keyword>
<feature type="binding site" evidence="5">
    <location>
        <position position="69"/>
    </location>
    <ligand>
        <name>xanthine</name>
        <dbReference type="ChEBI" id="CHEBI:17712"/>
    </ligand>
</feature>
<dbReference type="InterPro" id="IPR000836">
    <property type="entry name" value="PRTase_dom"/>
</dbReference>
<comment type="subcellular location">
    <subcellularLocation>
        <location evidence="5">Cytoplasm</location>
    </subcellularLocation>
</comment>
<dbReference type="GO" id="GO:0005737">
    <property type="term" value="C:cytoplasm"/>
    <property type="evidence" value="ECO:0007669"/>
    <property type="project" value="UniProtKB-SubCell"/>
</dbReference>
<dbReference type="HAMAP" id="MF_01184">
    <property type="entry name" value="XPRTase"/>
    <property type="match status" value="1"/>
</dbReference>
<dbReference type="Proteomes" id="UP000031978">
    <property type="component" value="Unassembled WGS sequence"/>
</dbReference>
<name>A0AB34QS47_BACPU</name>
<comment type="subunit">
    <text evidence="5">Homodimer.</text>
</comment>
<feature type="binding site" evidence="5">
    <location>
        <position position="198"/>
    </location>
    <ligand>
        <name>xanthine</name>
        <dbReference type="ChEBI" id="CHEBI:17712"/>
    </ligand>
</feature>
<dbReference type="FunFam" id="3.40.50.2020:FF:000027">
    <property type="entry name" value="Xanthine phosphoribosyltransferase"/>
    <property type="match status" value="1"/>
</dbReference>
<evidence type="ECO:0000256" key="6">
    <source>
        <dbReference type="NCBIfam" id="TIGR01744"/>
    </source>
</evidence>
<sequence length="236" mass="26129">MKQLLFELKIRGSFSHCLLLMDSNAFFMRKMKIFANMLGGRMMELLRQKIENEGIVLSNQVLKVDAFLNHQIDPVLMHEIGQEFARLFKHDGITKIITIESSGIAPAVMAGLALQVPVVFARKRQSLTLTENLLTASVYSFTKKVESTIAVSNTHLGEKDCVLIIDDFLANGEAAKGLAAIAKQAKAKVAGFGIVIEKSFQPGRDALVQMGYRVESLARIESLEEGKVTFVREVQS</sequence>
<comment type="similarity">
    <text evidence="5">Belongs to the purine/pyrimidine phosphoribosyltransferase family. Xpt subfamily.</text>
</comment>
<gene>
    <name evidence="5" type="primary">xpt</name>
    <name evidence="7" type="ORF">B4127_2483</name>
</gene>
<evidence type="ECO:0000256" key="5">
    <source>
        <dbReference type="HAMAP-Rule" id="MF_01184"/>
    </source>
</evidence>
<protein>
    <recommendedName>
        <fullName evidence="5 6">Xanthine phosphoribosyltransferase</fullName>
        <shortName evidence="5">XPRTase</shortName>
        <ecNumber evidence="5 6">2.4.2.22</ecNumber>
    </recommendedName>
</protein>
<evidence type="ECO:0000313" key="7">
    <source>
        <dbReference type="EMBL" id="KIL17218.1"/>
    </source>
</evidence>
<keyword evidence="3 5" id="KW-0808">Transferase</keyword>
<dbReference type="GO" id="GO:0000310">
    <property type="term" value="F:xanthine phosphoribosyltransferase activity"/>
    <property type="evidence" value="ECO:0007669"/>
    <property type="project" value="UniProtKB-UniRule"/>
</dbReference>
<evidence type="ECO:0000256" key="2">
    <source>
        <dbReference type="ARBA" id="ARBA00022676"/>
    </source>
</evidence>
<dbReference type="EC" id="2.4.2.22" evidence="5 6"/>
<comment type="function">
    <text evidence="5">Converts the preformed base xanthine, a product of nucleic acid breakdown, to xanthosine 5'-monophosphate (XMP), so it can be reused for RNA or DNA synthesis.</text>
</comment>
<dbReference type="InterPro" id="IPR010079">
    <property type="entry name" value="Xanthine_PRibTrfase"/>
</dbReference>
<dbReference type="GO" id="GO:0032265">
    <property type="term" value="P:XMP salvage"/>
    <property type="evidence" value="ECO:0007669"/>
    <property type="project" value="UniProtKB-UniRule"/>
</dbReference>
<keyword evidence="2 5" id="KW-0328">Glycosyltransferase</keyword>
<dbReference type="NCBIfam" id="TIGR01744">
    <property type="entry name" value="XPRTase"/>
    <property type="match status" value="1"/>
</dbReference>
<comment type="pathway">
    <text evidence="5">Purine metabolism; XMP biosynthesis via salvage pathway; XMP from xanthine: step 1/1.</text>
</comment>
<dbReference type="PANTHER" id="PTHR43864">
    <property type="entry name" value="HYPOXANTHINE/GUANINE PHOSPHORIBOSYLTRANSFERASE"/>
    <property type="match status" value="1"/>
</dbReference>
<dbReference type="GO" id="GO:0046110">
    <property type="term" value="P:xanthine metabolic process"/>
    <property type="evidence" value="ECO:0007669"/>
    <property type="project" value="UniProtKB-UniRule"/>
</dbReference>
<evidence type="ECO:0000256" key="1">
    <source>
        <dbReference type="ARBA" id="ARBA00022490"/>
    </source>
</evidence>
<feature type="binding site" evidence="5">
    <location>
        <position position="62"/>
    </location>
    <ligand>
        <name>xanthine</name>
        <dbReference type="ChEBI" id="CHEBI:17712"/>
    </ligand>
</feature>
<evidence type="ECO:0000256" key="3">
    <source>
        <dbReference type="ARBA" id="ARBA00022679"/>
    </source>
</evidence>
<proteinExistence type="inferred from homology"/>
<organism evidence="7 8">
    <name type="scientific">Bacillus pumilus</name>
    <name type="common">Bacillus mesentericus</name>
    <dbReference type="NCBI Taxonomy" id="1408"/>
    <lineage>
        <taxon>Bacteria</taxon>
        <taxon>Bacillati</taxon>
        <taxon>Bacillota</taxon>
        <taxon>Bacilli</taxon>
        <taxon>Bacillales</taxon>
        <taxon>Bacillaceae</taxon>
        <taxon>Bacillus</taxon>
    </lineage>
</organism>
<dbReference type="NCBIfam" id="NF006671">
    <property type="entry name" value="PRK09219.1"/>
    <property type="match status" value="1"/>
</dbReference>
<feature type="binding site" evidence="5">
    <location>
        <begin position="170"/>
        <end position="174"/>
    </location>
    <ligand>
        <name>5-phospho-alpha-D-ribose 1-diphosphate</name>
        <dbReference type="ChEBI" id="CHEBI:58017"/>
    </ligand>
</feature>
<dbReference type="AlphaFoldDB" id="A0AB34QS47"/>
<evidence type="ECO:0000256" key="4">
    <source>
        <dbReference type="ARBA" id="ARBA00022726"/>
    </source>
</evidence>
<dbReference type="Gene3D" id="3.40.50.2020">
    <property type="match status" value="1"/>
</dbReference>
<comment type="caution">
    <text evidence="7">The sequence shown here is derived from an EMBL/GenBank/DDBJ whole genome shotgun (WGS) entry which is preliminary data.</text>
</comment>
<accession>A0AB34QS47</accession>
<reference evidence="7 8" key="1">
    <citation type="submission" date="2014-12" db="EMBL/GenBank/DDBJ databases">
        <title>Draft Genome Sequences of Five Spore-Forming Food Isolates of Bacillus pumilus.</title>
        <authorList>
            <person name="de Jong A."/>
            <person name="van Heel A.J."/>
            <person name="Montalban-Lopez M."/>
            <person name="Krawczyk A.O."/>
            <person name="Berendsen E.M."/>
            <person name="Wells-Bennik M."/>
            <person name="Kuipers O.P."/>
        </authorList>
    </citation>
    <scope>NUCLEOTIDE SEQUENCE [LARGE SCALE GENOMIC DNA]</scope>
    <source>
        <strain evidence="7 8">B4127</strain>
    </source>
</reference>
<dbReference type="PANTHER" id="PTHR43864:SF1">
    <property type="entry name" value="XANTHINE PHOSPHORIBOSYLTRANSFERASE"/>
    <property type="match status" value="1"/>
</dbReference>
<dbReference type="EMBL" id="JXCL01000029">
    <property type="protein sequence ID" value="KIL17218.1"/>
    <property type="molecule type" value="Genomic_DNA"/>
</dbReference>
<keyword evidence="4 5" id="KW-0660">Purine salvage</keyword>
<dbReference type="InterPro" id="IPR050118">
    <property type="entry name" value="Pur/Pyrimidine_PRTase"/>
</dbReference>
<dbReference type="GO" id="GO:0006166">
    <property type="term" value="P:purine ribonucleoside salvage"/>
    <property type="evidence" value="ECO:0007669"/>
    <property type="project" value="UniProtKB-KW"/>
</dbReference>
<dbReference type="InterPro" id="IPR029057">
    <property type="entry name" value="PRTase-like"/>
</dbReference>
<dbReference type="SUPFAM" id="SSF53271">
    <property type="entry name" value="PRTase-like"/>
    <property type="match status" value="1"/>
</dbReference>
<evidence type="ECO:0000313" key="8">
    <source>
        <dbReference type="Proteomes" id="UP000031978"/>
    </source>
</evidence>
<comment type="catalytic activity">
    <reaction evidence="5">
        <text>XMP + diphosphate = xanthine + 5-phospho-alpha-D-ribose 1-diphosphate</text>
        <dbReference type="Rhea" id="RHEA:10800"/>
        <dbReference type="ChEBI" id="CHEBI:17712"/>
        <dbReference type="ChEBI" id="CHEBI:33019"/>
        <dbReference type="ChEBI" id="CHEBI:57464"/>
        <dbReference type="ChEBI" id="CHEBI:58017"/>
        <dbReference type="EC" id="2.4.2.22"/>
    </reaction>
</comment>
<dbReference type="CDD" id="cd06223">
    <property type="entry name" value="PRTases_typeI"/>
    <property type="match status" value="1"/>
</dbReference>